<evidence type="ECO:0000256" key="1">
    <source>
        <dbReference type="SAM" id="MobiDB-lite"/>
    </source>
</evidence>
<protein>
    <submittedName>
        <fullName evidence="3">Ecdysone receptor-like isoform X1</fullName>
    </submittedName>
</protein>
<feature type="region of interest" description="Disordered" evidence="1">
    <location>
        <begin position="121"/>
        <end position="148"/>
    </location>
</feature>
<keyword evidence="2" id="KW-1185">Reference proteome</keyword>
<name>A0ABM3JLB1_BACDO</name>
<dbReference type="Proteomes" id="UP001652620">
    <property type="component" value="Chromosome 3"/>
</dbReference>
<evidence type="ECO:0000313" key="3">
    <source>
        <dbReference type="RefSeq" id="XP_049310005.1"/>
    </source>
</evidence>
<organism evidence="2 3">
    <name type="scientific">Bactrocera dorsalis</name>
    <name type="common">Oriental fruit fly</name>
    <name type="synonym">Dacus dorsalis</name>
    <dbReference type="NCBI Taxonomy" id="27457"/>
    <lineage>
        <taxon>Eukaryota</taxon>
        <taxon>Metazoa</taxon>
        <taxon>Ecdysozoa</taxon>
        <taxon>Arthropoda</taxon>
        <taxon>Hexapoda</taxon>
        <taxon>Insecta</taxon>
        <taxon>Pterygota</taxon>
        <taxon>Neoptera</taxon>
        <taxon>Endopterygota</taxon>
        <taxon>Diptera</taxon>
        <taxon>Brachycera</taxon>
        <taxon>Muscomorpha</taxon>
        <taxon>Tephritoidea</taxon>
        <taxon>Tephritidae</taxon>
        <taxon>Bactrocera</taxon>
        <taxon>Bactrocera</taxon>
    </lineage>
</organism>
<accession>A0ABM3JLB1</accession>
<gene>
    <name evidence="3" type="primary">LOC125777899</name>
</gene>
<evidence type="ECO:0000313" key="2">
    <source>
        <dbReference type="Proteomes" id="UP001652620"/>
    </source>
</evidence>
<dbReference type="RefSeq" id="XP_049310005.1">
    <property type="nucleotide sequence ID" value="XM_049454048.1"/>
</dbReference>
<reference evidence="3" key="1">
    <citation type="submission" date="2025-08" db="UniProtKB">
        <authorList>
            <consortium name="RefSeq"/>
        </authorList>
    </citation>
    <scope>IDENTIFICATION</scope>
    <source>
        <tissue evidence="3">Adult</tissue>
    </source>
</reference>
<feature type="compositionally biased region" description="Low complexity" evidence="1">
    <location>
        <begin position="124"/>
        <end position="148"/>
    </location>
</feature>
<proteinExistence type="predicted"/>
<dbReference type="GeneID" id="125777899"/>
<sequence>MMKRRWSNNGGFAFRMLEESSTEVSSSSNGLVLSTALSPSPLDSPVYGEQDLWYDAAFNGHGGHSVITAAHGCAALLPPQTTIIPLPPLGGGINNMNVNGAGNNTNGANFGHGAGGGGGGVMGHGNQLSNGHLGNQQNAQNNNNNNNLNINNNNNTNMLHATLNQGLINGLMGSVLGANAGMQHNGLNMQQHTPRSDSANSISSGMFPKTFSDSDQLFHIKMGESLVFLNKEKQHSLKIPDKFHNFYCRLYSLKVNSIRLITAYRFLTVPTNFLRNGCAD</sequence>